<evidence type="ECO:0008006" key="3">
    <source>
        <dbReference type="Google" id="ProtNLM"/>
    </source>
</evidence>
<dbReference type="SUPFAM" id="SSF46689">
    <property type="entry name" value="Homeodomain-like"/>
    <property type="match status" value="1"/>
</dbReference>
<dbReference type="PANTHER" id="PTHR34849">
    <property type="entry name" value="SSL5025 PROTEIN"/>
    <property type="match status" value="1"/>
</dbReference>
<dbReference type="Pfam" id="PF04255">
    <property type="entry name" value="DUF433"/>
    <property type="match status" value="1"/>
</dbReference>
<accession>A0ABN6WWR4</accession>
<dbReference type="Gene3D" id="1.10.10.10">
    <property type="entry name" value="Winged helix-like DNA-binding domain superfamily/Winged helix DNA-binding domain"/>
    <property type="match status" value="1"/>
</dbReference>
<reference evidence="1 2" key="1">
    <citation type="submission" date="2023-03" db="EMBL/GenBank/DDBJ databases">
        <title>Description of Hydrogenimonas sp. ISO32.</title>
        <authorList>
            <person name="Mino S."/>
            <person name="Fukazawa S."/>
            <person name="Sawabe T."/>
        </authorList>
    </citation>
    <scope>NUCLEOTIDE SEQUENCE [LARGE SCALE GENOMIC DNA]</scope>
    <source>
        <strain evidence="1 2">ISO32</strain>
    </source>
</reference>
<gene>
    <name evidence="1" type="ORF">HCR_18090</name>
</gene>
<dbReference type="RefSeq" id="WP_286336447.1">
    <property type="nucleotide sequence ID" value="NZ_AP027370.1"/>
</dbReference>
<dbReference type="InterPro" id="IPR007367">
    <property type="entry name" value="DUF433"/>
</dbReference>
<dbReference type="InterPro" id="IPR036388">
    <property type="entry name" value="WH-like_DNA-bd_sf"/>
</dbReference>
<sequence length="77" mass="8782">MDKLLTRITIDPEKRGGKPCIRNLRITVYDILDMLASGMSFEEIMEDFPKLSREDILAALRYAADREHKTTVTPLSA</sequence>
<dbReference type="EMBL" id="AP027370">
    <property type="protein sequence ID" value="BDY13497.1"/>
    <property type="molecule type" value="Genomic_DNA"/>
</dbReference>
<dbReference type="InterPro" id="IPR009057">
    <property type="entry name" value="Homeodomain-like_sf"/>
</dbReference>
<name>A0ABN6WWR4_9BACT</name>
<dbReference type="PANTHER" id="PTHR34849:SF5">
    <property type="entry name" value="SSL2733 PROTEIN"/>
    <property type="match status" value="1"/>
</dbReference>
<evidence type="ECO:0000313" key="1">
    <source>
        <dbReference type="EMBL" id="BDY13497.1"/>
    </source>
</evidence>
<proteinExistence type="predicted"/>
<keyword evidence="2" id="KW-1185">Reference proteome</keyword>
<protein>
    <recommendedName>
        <fullName evidence="3">DUF433 domain-containing protein</fullName>
    </recommendedName>
</protein>
<evidence type="ECO:0000313" key="2">
    <source>
        <dbReference type="Proteomes" id="UP001321445"/>
    </source>
</evidence>
<dbReference type="Proteomes" id="UP001321445">
    <property type="component" value="Chromosome"/>
</dbReference>
<organism evidence="1 2">
    <name type="scientific">Hydrogenimonas cancrithermarum</name>
    <dbReference type="NCBI Taxonomy" id="2993563"/>
    <lineage>
        <taxon>Bacteria</taxon>
        <taxon>Pseudomonadati</taxon>
        <taxon>Campylobacterota</taxon>
        <taxon>Epsilonproteobacteria</taxon>
        <taxon>Campylobacterales</taxon>
        <taxon>Hydrogenimonadaceae</taxon>
        <taxon>Hydrogenimonas</taxon>
    </lineage>
</organism>